<dbReference type="PANTHER" id="PTHR11012">
    <property type="entry name" value="PROTEIN KINASE-LIKE DOMAIN-CONTAINING"/>
    <property type="match status" value="1"/>
</dbReference>
<dbReference type="PANTHER" id="PTHR11012:SF30">
    <property type="entry name" value="PROTEIN KINASE-LIKE DOMAIN-CONTAINING"/>
    <property type="match status" value="1"/>
</dbReference>
<dbReference type="Proteomes" id="UP000016895">
    <property type="component" value="Chromosome 2"/>
</dbReference>
<gene>
    <name evidence="2" type="ORF">VIBNI_B1829</name>
</gene>
<dbReference type="PATRIC" id="fig|1260221.3.peg.5406"/>
<dbReference type="Pfam" id="PF02958">
    <property type="entry name" value="EcKL"/>
    <property type="match status" value="1"/>
</dbReference>
<dbReference type="SUPFAM" id="SSF56112">
    <property type="entry name" value="Protein kinase-like (PK-like)"/>
    <property type="match status" value="1"/>
</dbReference>
<sequence length="335" mass="39105">MPIEREYTAFINTLRNSEMDKLQPPFAPCKKALIQKLWGDFGRLERWFLDSECRQSVIAKWIELPDTLAHPRGWNTARSTERKLASYVIEANWYLQFSKQKDPRCLMPIGLDVDPDPANYVIVMSDLNDWGLTQVVKESSLVHWKLCLKWLANFHAKHLGCEETNLWEQGTYWHFDTRPDEWEAMPDSDLKQQASAIDEALKHTPFPTLVHGDAKLANFCFSEDNTQVAAVDFQYVGHGCAMKDVMLFISSCVPVDQAKDFEELLLDYYFSQFEEAILFYHPEQDAKQITESWRPFYYLAWADFLRFLEGWSPEHWKINKYSKACATKGLSYLAK</sequence>
<evidence type="ECO:0000313" key="3">
    <source>
        <dbReference type="Proteomes" id="UP000016895"/>
    </source>
</evidence>
<evidence type="ECO:0000259" key="1">
    <source>
        <dbReference type="SMART" id="SM00587"/>
    </source>
</evidence>
<dbReference type="Gene3D" id="3.90.1200.10">
    <property type="match status" value="1"/>
</dbReference>
<feature type="domain" description="CHK kinase-like" evidence="1">
    <location>
        <begin position="122"/>
        <end position="279"/>
    </location>
</feature>
<dbReference type="InterPro" id="IPR011009">
    <property type="entry name" value="Kinase-like_dom_sf"/>
</dbReference>
<dbReference type="InterPro" id="IPR004119">
    <property type="entry name" value="EcKL"/>
</dbReference>
<dbReference type="InterPro" id="IPR015897">
    <property type="entry name" value="CHK_kinase-like"/>
</dbReference>
<reference evidence="2 3" key="1">
    <citation type="journal article" date="2013" name="ISME J.">
        <title>Comparative genomics of pathogenic lineages of Vibrio nigripulchritudo identifies virulence-associated traits.</title>
        <authorList>
            <person name="Goudenege D."/>
            <person name="Labreuche Y."/>
            <person name="Krin E."/>
            <person name="Ansquer D."/>
            <person name="Mangenot S."/>
            <person name="Calteau A."/>
            <person name="Medigue C."/>
            <person name="Mazel D."/>
            <person name="Polz M.F."/>
            <person name="Le Roux F."/>
        </authorList>
    </citation>
    <scope>NUCLEOTIDE SEQUENCE [LARGE SCALE GENOMIC DNA]</scope>
    <source>
        <strain evidence="3">SnF1</strain>
    </source>
</reference>
<dbReference type="AlphaFoldDB" id="U4K865"/>
<protein>
    <recommendedName>
        <fullName evidence="1">CHK kinase-like domain-containing protein</fullName>
    </recommendedName>
</protein>
<dbReference type="KEGG" id="vni:VIBNI_B1829"/>
<keyword evidence="3" id="KW-1185">Reference proteome</keyword>
<dbReference type="SMART" id="SM00587">
    <property type="entry name" value="CHK"/>
    <property type="match status" value="1"/>
</dbReference>
<dbReference type="STRING" id="28173.VIBNI_B1829"/>
<name>U4K865_9VIBR</name>
<proteinExistence type="predicted"/>
<evidence type="ECO:0000313" key="2">
    <source>
        <dbReference type="EMBL" id="CCO61552.1"/>
    </source>
</evidence>
<organism evidence="2 3">
    <name type="scientific">Vibrio nigripulchritudo</name>
    <dbReference type="NCBI Taxonomy" id="28173"/>
    <lineage>
        <taxon>Bacteria</taxon>
        <taxon>Pseudomonadati</taxon>
        <taxon>Pseudomonadota</taxon>
        <taxon>Gammaproteobacteria</taxon>
        <taxon>Vibrionales</taxon>
        <taxon>Vibrionaceae</taxon>
        <taxon>Vibrio</taxon>
    </lineage>
</organism>
<dbReference type="EMBL" id="FO203527">
    <property type="protein sequence ID" value="CCO61552.1"/>
    <property type="molecule type" value="Genomic_DNA"/>
</dbReference>
<dbReference type="eggNOG" id="COG2334">
    <property type="taxonomic scope" value="Bacteria"/>
</dbReference>
<accession>U4K865</accession>